<dbReference type="EMBL" id="JAQNDK010000006">
    <property type="protein sequence ID" value="MDC0684989.1"/>
    <property type="molecule type" value="Genomic_DNA"/>
</dbReference>
<gene>
    <name evidence="6" type="ORF">POL72_45160</name>
</gene>
<evidence type="ECO:0000313" key="7">
    <source>
        <dbReference type="Proteomes" id="UP001217485"/>
    </source>
</evidence>
<dbReference type="PANTHER" id="PTHR43289:SF6">
    <property type="entry name" value="SERINE_THREONINE-PROTEIN KINASE NEKL-3"/>
    <property type="match status" value="1"/>
</dbReference>
<keyword evidence="4" id="KW-0067">ATP-binding</keyword>
<proteinExistence type="predicted"/>
<evidence type="ECO:0000313" key="6">
    <source>
        <dbReference type="EMBL" id="MDC0684989.1"/>
    </source>
</evidence>
<organism evidence="6 7">
    <name type="scientific">Sorangium atrum</name>
    <dbReference type="NCBI Taxonomy" id="2995308"/>
    <lineage>
        <taxon>Bacteria</taxon>
        <taxon>Pseudomonadati</taxon>
        <taxon>Myxococcota</taxon>
        <taxon>Polyangia</taxon>
        <taxon>Polyangiales</taxon>
        <taxon>Polyangiaceae</taxon>
        <taxon>Sorangium</taxon>
    </lineage>
</organism>
<evidence type="ECO:0000256" key="3">
    <source>
        <dbReference type="ARBA" id="ARBA00022777"/>
    </source>
</evidence>
<evidence type="ECO:0000256" key="2">
    <source>
        <dbReference type="ARBA" id="ARBA00022741"/>
    </source>
</evidence>
<dbReference type="Pfam" id="PF00069">
    <property type="entry name" value="Pkinase"/>
    <property type="match status" value="1"/>
</dbReference>
<accession>A0ABT5CGQ8</accession>
<dbReference type="PROSITE" id="PS50011">
    <property type="entry name" value="PROTEIN_KINASE_DOM"/>
    <property type="match status" value="1"/>
</dbReference>
<dbReference type="InterPro" id="IPR000719">
    <property type="entry name" value="Prot_kinase_dom"/>
</dbReference>
<dbReference type="InterPro" id="IPR008271">
    <property type="entry name" value="Ser/Thr_kinase_AS"/>
</dbReference>
<dbReference type="PANTHER" id="PTHR43289">
    <property type="entry name" value="MITOGEN-ACTIVATED PROTEIN KINASE KINASE KINASE 20-RELATED"/>
    <property type="match status" value="1"/>
</dbReference>
<evidence type="ECO:0000256" key="4">
    <source>
        <dbReference type="ARBA" id="ARBA00022840"/>
    </source>
</evidence>
<dbReference type="Gene3D" id="1.10.510.10">
    <property type="entry name" value="Transferase(Phosphotransferase) domain 1"/>
    <property type="match status" value="1"/>
</dbReference>
<keyword evidence="2" id="KW-0547">Nucleotide-binding</keyword>
<dbReference type="Gene3D" id="3.30.200.20">
    <property type="entry name" value="Phosphorylase Kinase, domain 1"/>
    <property type="match status" value="1"/>
</dbReference>
<keyword evidence="7" id="KW-1185">Reference proteome</keyword>
<dbReference type="GO" id="GO:0016301">
    <property type="term" value="F:kinase activity"/>
    <property type="evidence" value="ECO:0007669"/>
    <property type="project" value="UniProtKB-KW"/>
</dbReference>
<dbReference type="PROSITE" id="PS00108">
    <property type="entry name" value="PROTEIN_KINASE_ST"/>
    <property type="match status" value="1"/>
</dbReference>
<dbReference type="CDD" id="cd14014">
    <property type="entry name" value="STKc_PknB_like"/>
    <property type="match status" value="1"/>
</dbReference>
<dbReference type="SMART" id="SM00220">
    <property type="entry name" value="S_TKc"/>
    <property type="match status" value="1"/>
</dbReference>
<keyword evidence="3 6" id="KW-0418">Kinase</keyword>
<dbReference type="SUPFAM" id="SSF56112">
    <property type="entry name" value="Protein kinase-like (PK-like)"/>
    <property type="match status" value="1"/>
</dbReference>
<feature type="domain" description="Protein kinase" evidence="5">
    <location>
        <begin position="36"/>
        <end position="298"/>
    </location>
</feature>
<keyword evidence="1" id="KW-0808">Transferase</keyword>
<evidence type="ECO:0000256" key="1">
    <source>
        <dbReference type="ARBA" id="ARBA00022679"/>
    </source>
</evidence>
<sequence>MKCDATDPVPLTTVVARGCSSGDRRVLSPGDRVGDYVVASLLGHGGAGAVYRVVPAEGGGAARALKVLHADLVSSHEAALRFAREVRAIGRIRHPNVIAVHDVGELPDGNPYFAMELLDGVDLRAHLAAAGRLSLDETLSILDPLASALSAAHAQAIVHRDIKPSNVFLADEGGARRVVLLDFGVAKLLDDSGPAITGSRQMVGTPAFMAPEQIRGLPTDQRTDVYALGALLYALLTGEPPFPATSALLPQLHLHARPPRPSARAPVEPAIDEVVLRALSKDPGRRQQGAAALLAELREAAGRAGLPSGAERLAVALHVEARADAAALEDAEPGLLDDLEAILPAAQAWLAERGFRAAVEAGHAALYVVDPGGFPGGERAARRSAIDAARALLGALEARPARDPRVHVALCLHAAPARFDGGAPAGGPLLDVAAWLPEGLPAGLFATAALLDLATAALLDGLGIEAAPAGAVARLYARALPAITRSR</sequence>
<protein>
    <submittedName>
        <fullName evidence="6">Serine/threonine-protein kinase</fullName>
    </submittedName>
</protein>
<name>A0ABT5CGQ8_9BACT</name>
<dbReference type="InterPro" id="IPR011009">
    <property type="entry name" value="Kinase-like_dom_sf"/>
</dbReference>
<dbReference type="Proteomes" id="UP001217485">
    <property type="component" value="Unassembled WGS sequence"/>
</dbReference>
<dbReference type="RefSeq" id="WP_272103109.1">
    <property type="nucleotide sequence ID" value="NZ_JAQNDK010000006.1"/>
</dbReference>
<reference evidence="6 7" key="1">
    <citation type="submission" date="2023-01" db="EMBL/GenBank/DDBJ databases">
        <title>Minimal conservation of predation-associated metabolite biosynthetic gene clusters underscores biosynthetic potential of Myxococcota including descriptions for ten novel species: Archangium lansinium sp. nov., Myxococcus landrumus sp. nov., Nannocystis bai.</title>
        <authorList>
            <person name="Ahearne A."/>
            <person name="Stevens C."/>
            <person name="Dowd S."/>
        </authorList>
    </citation>
    <scope>NUCLEOTIDE SEQUENCE [LARGE SCALE GENOMIC DNA]</scope>
    <source>
        <strain evidence="6 7">WIWO2</strain>
    </source>
</reference>
<evidence type="ECO:0000259" key="5">
    <source>
        <dbReference type="PROSITE" id="PS50011"/>
    </source>
</evidence>
<comment type="caution">
    <text evidence="6">The sequence shown here is derived from an EMBL/GenBank/DDBJ whole genome shotgun (WGS) entry which is preliminary data.</text>
</comment>